<evidence type="ECO:0000313" key="2">
    <source>
        <dbReference type="EMBL" id="MBT1071248.1"/>
    </source>
</evidence>
<dbReference type="Pfam" id="PF17820">
    <property type="entry name" value="PDZ_6"/>
    <property type="match status" value="1"/>
</dbReference>
<dbReference type="RefSeq" id="WP_214296961.1">
    <property type="nucleotide sequence ID" value="NZ_JAHDYS010000004.1"/>
</dbReference>
<gene>
    <name evidence="2" type="ORF">KJB30_05610</name>
</gene>
<proteinExistence type="predicted"/>
<dbReference type="InterPro" id="IPR007549">
    <property type="entry name" value="DUF512"/>
</dbReference>
<dbReference type="Gene3D" id="3.20.20.70">
    <property type="entry name" value="Aldolase class I"/>
    <property type="match status" value="1"/>
</dbReference>
<feature type="domain" description="PDZ" evidence="1">
    <location>
        <begin position="1"/>
        <end position="37"/>
    </location>
</feature>
<dbReference type="PROSITE" id="PS50106">
    <property type="entry name" value="PDZ"/>
    <property type="match status" value="1"/>
</dbReference>
<dbReference type="SUPFAM" id="SSF50156">
    <property type="entry name" value="PDZ domain-like"/>
    <property type="match status" value="1"/>
</dbReference>
<dbReference type="InterPro" id="IPR041489">
    <property type="entry name" value="PDZ_6"/>
</dbReference>
<protein>
    <submittedName>
        <fullName evidence="2">DUF512 domain-containing protein</fullName>
    </submittedName>
</protein>
<dbReference type="Gene3D" id="2.30.42.10">
    <property type="match status" value="1"/>
</dbReference>
<dbReference type="SUPFAM" id="SSF102114">
    <property type="entry name" value="Radical SAM enzymes"/>
    <property type="match status" value="1"/>
</dbReference>
<dbReference type="EMBL" id="JAHDYS010000004">
    <property type="protein sequence ID" value="MBT1071248.1"/>
    <property type="molecule type" value="Genomic_DNA"/>
</dbReference>
<dbReference type="InterPro" id="IPR058240">
    <property type="entry name" value="rSAM_sf"/>
</dbReference>
<dbReference type="Proteomes" id="UP000784128">
    <property type="component" value="Unassembled WGS sequence"/>
</dbReference>
<dbReference type="Pfam" id="PF04459">
    <property type="entry name" value="DUF512"/>
    <property type="match status" value="1"/>
</dbReference>
<sequence>MSGLVIESVLPGSVMEEMGVEAGDRLLAINAHPLRDIIDYSYLVADNEQLELEIERKDGELWELEIERESHEPLGLTFPAPQPVRCRNNCVFCFVHQLPKGLRRPLYVKDEDYRLSFLNGNYVTLANLTPAELDRIVEQRLSPLYISVHATNPDLRARLLGRKRIPPILDQLRTLAENRITMHTQVVLCPGLNDGNELERTVTDLAGLYPAVQSLAIVPLGLTGHRQHLPLLQPVESEYARNFIAVWQSRSEQLAHELGEPFLFLADEFFLKAGIPFPPLRKYGDLPQIENGVGMVPLFMRDAKLTLRKARPVGPYRATIVTGASAFGFVSDFLVLLGEKTGLELVPVAVENRLFGEQVTVSGLVTGNDIVAALDGLPVGDRLMVPDVMLKEGEGIFLDGMSLEELGQHLGCVATAFEASPQGLYRSLGSLRRH</sequence>
<dbReference type="InterPro" id="IPR001478">
    <property type="entry name" value="PDZ"/>
</dbReference>
<name>A0ABS5U6F5_9BACT</name>
<dbReference type="Pfam" id="PF19238">
    <property type="entry name" value="Radical_SAM_2"/>
    <property type="match status" value="1"/>
</dbReference>
<comment type="caution">
    <text evidence="2">The sequence shown here is derived from an EMBL/GenBank/DDBJ whole genome shotgun (WGS) entry which is preliminary data.</text>
</comment>
<evidence type="ECO:0000259" key="1">
    <source>
        <dbReference type="PROSITE" id="PS50106"/>
    </source>
</evidence>
<keyword evidence="3" id="KW-1185">Reference proteome</keyword>
<dbReference type="InterPro" id="IPR013785">
    <property type="entry name" value="Aldolase_TIM"/>
</dbReference>
<dbReference type="InterPro" id="IPR036034">
    <property type="entry name" value="PDZ_sf"/>
</dbReference>
<reference evidence="2 3" key="1">
    <citation type="submission" date="2021-05" db="EMBL/GenBank/DDBJ databases">
        <title>The draft genome of Geobacter chapellei DSM 13688.</title>
        <authorList>
            <person name="Xu Z."/>
            <person name="Masuda Y."/>
            <person name="Itoh H."/>
            <person name="Senoo K."/>
        </authorList>
    </citation>
    <scope>NUCLEOTIDE SEQUENCE [LARGE SCALE GENOMIC DNA]</scope>
    <source>
        <strain evidence="2 3">DSM 13688</strain>
    </source>
</reference>
<dbReference type="InterPro" id="IPR045375">
    <property type="entry name" value="Put_radical_SAM-like_N"/>
</dbReference>
<organism evidence="2 3">
    <name type="scientific">Pelotalea chapellei</name>
    <dbReference type="NCBI Taxonomy" id="44671"/>
    <lineage>
        <taxon>Bacteria</taxon>
        <taxon>Pseudomonadati</taxon>
        <taxon>Thermodesulfobacteriota</taxon>
        <taxon>Desulfuromonadia</taxon>
        <taxon>Geobacterales</taxon>
        <taxon>Geobacteraceae</taxon>
        <taxon>Pelotalea</taxon>
    </lineage>
</organism>
<accession>A0ABS5U6F5</accession>
<evidence type="ECO:0000313" key="3">
    <source>
        <dbReference type="Proteomes" id="UP000784128"/>
    </source>
</evidence>